<dbReference type="KEGG" id="ptm:GSPATT00013897001"/>
<name>A0D600_PARTE</name>
<dbReference type="HOGENOM" id="CLU_1071396_0_0_1"/>
<dbReference type="EMBL" id="CT868307">
    <property type="protein sequence ID" value="CAK78467.1"/>
    <property type="molecule type" value="Genomic_DNA"/>
</dbReference>
<dbReference type="AlphaFoldDB" id="A0D600"/>
<evidence type="ECO:0000313" key="1">
    <source>
        <dbReference type="EMBL" id="CAK78467.1"/>
    </source>
</evidence>
<dbReference type="OrthoDB" id="292873at2759"/>
<dbReference type="OMA" id="NLWSIFY"/>
<dbReference type="Proteomes" id="UP000000600">
    <property type="component" value="Unassembled WGS sequence"/>
</dbReference>
<organism evidence="1 2">
    <name type="scientific">Paramecium tetraurelia</name>
    <dbReference type="NCBI Taxonomy" id="5888"/>
    <lineage>
        <taxon>Eukaryota</taxon>
        <taxon>Sar</taxon>
        <taxon>Alveolata</taxon>
        <taxon>Ciliophora</taxon>
        <taxon>Intramacronucleata</taxon>
        <taxon>Oligohymenophorea</taxon>
        <taxon>Peniculida</taxon>
        <taxon>Parameciidae</taxon>
        <taxon>Paramecium</taxon>
    </lineage>
</organism>
<keyword evidence="2" id="KW-1185">Reference proteome</keyword>
<protein>
    <recommendedName>
        <fullName evidence="3">Tubby C-terminal domain-containing protein</fullName>
    </recommendedName>
</protein>
<dbReference type="RefSeq" id="XP_001445864.1">
    <property type="nucleotide sequence ID" value="XM_001445827.1"/>
</dbReference>
<evidence type="ECO:0008006" key="3">
    <source>
        <dbReference type="Google" id="ProtNLM"/>
    </source>
</evidence>
<proteinExistence type="predicted"/>
<accession>A0D600</accession>
<reference evidence="1 2" key="1">
    <citation type="journal article" date="2006" name="Nature">
        <title>Global trends of whole-genome duplications revealed by the ciliate Paramecium tetraurelia.</title>
        <authorList>
            <consortium name="Genoscope"/>
            <person name="Aury J.-M."/>
            <person name="Jaillon O."/>
            <person name="Duret L."/>
            <person name="Noel B."/>
            <person name="Jubin C."/>
            <person name="Porcel B.M."/>
            <person name="Segurens B."/>
            <person name="Daubin V."/>
            <person name="Anthouard V."/>
            <person name="Aiach N."/>
            <person name="Arnaiz O."/>
            <person name="Billaut A."/>
            <person name="Beisson J."/>
            <person name="Blanc I."/>
            <person name="Bouhouche K."/>
            <person name="Camara F."/>
            <person name="Duharcourt S."/>
            <person name="Guigo R."/>
            <person name="Gogendeau D."/>
            <person name="Katinka M."/>
            <person name="Keller A.-M."/>
            <person name="Kissmehl R."/>
            <person name="Klotz C."/>
            <person name="Koll F."/>
            <person name="Le Moue A."/>
            <person name="Lepere C."/>
            <person name="Malinsky S."/>
            <person name="Nowacki M."/>
            <person name="Nowak J.K."/>
            <person name="Plattner H."/>
            <person name="Poulain J."/>
            <person name="Ruiz F."/>
            <person name="Serrano V."/>
            <person name="Zagulski M."/>
            <person name="Dessen P."/>
            <person name="Betermier M."/>
            <person name="Weissenbach J."/>
            <person name="Scarpelli C."/>
            <person name="Schachter V."/>
            <person name="Sperling L."/>
            <person name="Meyer E."/>
            <person name="Cohen J."/>
            <person name="Wincker P."/>
        </authorList>
    </citation>
    <scope>NUCLEOTIDE SEQUENCE [LARGE SCALE GENOMIC DNA]</scope>
    <source>
        <strain evidence="1 2">Stock d4-2</strain>
    </source>
</reference>
<evidence type="ECO:0000313" key="2">
    <source>
        <dbReference type="Proteomes" id="UP000000600"/>
    </source>
</evidence>
<gene>
    <name evidence="1" type="ORF">GSPATT00013897001</name>
</gene>
<dbReference type="InParanoid" id="A0D600"/>
<sequence>MISSSQCDLNQYSQAIDISLNSLDQSSSVCQRFQGVNTINYSDDQNEIVSTQSIRIPFNRVEFIQQPIQPKKIMSAQIKKISNSYQFYIFDFLLMEATKNGLLNQKYIIQSESKALVGKIKIFENGKLYVFQDGGMSPKKCTNQQFYRKYMGSICKKNELKCHIPKINQQNNQIYTYSPVYFKKNKEIIQQNNQFFEFYNIFKFQKQNLWSIFYKKELTSDQFLIKIQKTDETSFEVLYTTPLNHLQAFQICVAIIQIIS</sequence>
<dbReference type="GeneID" id="5031648"/>